<comment type="caution">
    <text evidence="2">The sequence shown here is derived from an EMBL/GenBank/DDBJ whole genome shotgun (WGS) entry which is preliminary data.</text>
</comment>
<dbReference type="EMBL" id="CBTJ020000001">
    <property type="protein sequence ID" value="CDI00887.1"/>
    <property type="molecule type" value="Genomic_DNA"/>
</dbReference>
<proteinExistence type="predicted"/>
<dbReference type="AlphaFoldDB" id="W6M0F6"/>
<dbReference type="InterPro" id="IPR052959">
    <property type="entry name" value="Inner_membrane_assoc"/>
</dbReference>
<dbReference type="InterPro" id="IPR007436">
    <property type="entry name" value="DUF485"/>
</dbReference>
<dbReference type="Proteomes" id="UP000035760">
    <property type="component" value="Unassembled WGS sequence"/>
</dbReference>
<dbReference type="PANTHER" id="PTHR38598:SF1">
    <property type="entry name" value="INNER MEMBRANE PROTEIN YJCH"/>
    <property type="match status" value="1"/>
</dbReference>
<keyword evidence="1" id="KW-0812">Transmembrane</keyword>
<dbReference type="RefSeq" id="WP_048669950.1">
    <property type="nucleotide sequence ID" value="NZ_CBTJ020000001.1"/>
</dbReference>
<keyword evidence="1" id="KW-1133">Transmembrane helix</keyword>
<gene>
    <name evidence="2" type="ORF">BN873_10143</name>
</gene>
<dbReference type="STRING" id="1400863.BN873_10143"/>
<dbReference type="GO" id="GO:0005886">
    <property type="term" value="C:plasma membrane"/>
    <property type="evidence" value="ECO:0007669"/>
    <property type="project" value="TreeGrafter"/>
</dbReference>
<feature type="transmembrane region" description="Helical" evidence="1">
    <location>
        <begin position="24"/>
        <end position="46"/>
    </location>
</feature>
<reference evidence="2" key="1">
    <citation type="submission" date="2013-07" db="EMBL/GenBank/DDBJ databases">
        <authorList>
            <person name="McIlroy S."/>
        </authorList>
    </citation>
    <scope>NUCLEOTIDE SEQUENCE [LARGE SCALE GENOMIC DNA]</scope>
    <source>
        <strain evidence="2">Run_A_D11</strain>
    </source>
</reference>
<dbReference type="OrthoDB" id="5297034at2"/>
<evidence type="ECO:0000313" key="2">
    <source>
        <dbReference type="EMBL" id="CDI00887.1"/>
    </source>
</evidence>
<reference evidence="2" key="2">
    <citation type="submission" date="2014-03" db="EMBL/GenBank/DDBJ databases">
        <title>Candidatus Competibacter-lineage genomes retrieved from metagenomes reveal functional metabolic diversity.</title>
        <authorList>
            <person name="McIlroy S.J."/>
            <person name="Albertsen M."/>
            <person name="Andresen E.K."/>
            <person name="Saunders A.M."/>
            <person name="Kristiansen R."/>
            <person name="Stokholm-Bjerregaard M."/>
            <person name="Nielsen K.L."/>
            <person name="Nielsen P.H."/>
        </authorList>
    </citation>
    <scope>NUCLEOTIDE SEQUENCE</scope>
    <source>
        <strain evidence="2">Run_A_D11</strain>
    </source>
</reference>
<feature type="transmembrane region" description="Helical" evidence="1">
    <location>
        <begin position="58"/>
        <end position="78"/>
    </location>
</feature>
<accession>W6M0F6</accession>
<dbReference type="Pfam" id="PF04341">
    <property type="entry name" value="DUF485"/>
    <property type="match status" value="1"/>
</dbReference>
<keyword evidence="3" id="KW-1185">Reference proteome</keyword>
<keyword evidence="1" id="KW-0472">Membrane</keyword>
<name>W6M0F6_9GAMM</name>
<protein>
    <submittedName>
        <fullName evidence="2">Inner membrane protein yjcH</fullName>
    </submittedName>
</protein>
<sequence length="103" mass="11694">MSSEVYERIRRNPKFDELVSKRSSFAWTLTAVVLGLYFIFIMIVAFNPTLLAKPIWEGGVATIAWPIGAGLILLFWLLTGVYIRRANGEFDDINSQLIKEAIE</sequence>
<dbReference type="PANTHER" id="PTHR38598">
    <property type="entry name" value="INNER MEMBRANE PROTEIN YJCH"/>
    <property type="match status" value="1"/>
</dbReference>
<organism evidence="2 3">
    <name type="scientific">Candidatus Competibacter denitrificans Run_A_D11</name>
    <dbReference type="NCBI Taxonomy" id="1400863"/>
    <lineage>
        <taxon>Bacteria</taxon>
        <taxon>Pseudomonadati</taxon>
        <taxon>Pseudomonadota</taxon>
        <taxon>Gammaproteobacteria</taxon>
        <taxon>Candidatus Competibacteraceae</taxon>
        <taxon>Candidatus Competibacter</taxon>
    </lineage>
</organism>
<evidence type="ECO:0000313" key="3">
    <source>
        <dbReference type="Proteomes" id="UP000035760"/>
    </source>
</evidence>
<evidence type="ECO:0000256" key="1">
    <source>
        <dbReference type="SAM" id="Phobius"/>
    </source>
</evidence>